<feature type="transmembrane region" description="Helical" evidence="2">
    <location>
        <begin position="200"/>
        <end position="220"/>
    </location>
</feature>
<keyword evidence="2" id="KW-1133">Transmembrane helix</keyword>
<feature type="region of interest" description="Disordered" evidence="1">
    <location>
        <begin position="1"/>
        <end position="85"/>
    </location>
</feature>
<reference evidence="3" key="1">
    <citation type="submission" date="2022-11" db="EMBL/GenBank/DDBJ databases">
        <title>Centuries of genome instability and evolution in soft-shell clam transmissible cancer (bioRxiv).</title>
        <authorList>
            <person name="Hart S.F.M."/>
            <person name="Yonemitsu M.A."/>
            <person name="Giersch R.M."/>
            <person name="Beal B.F."/>
            <person name="Arriagada G."/>
            <person name="Davis B.W."/>
            <person name="Ostrander E.A."/>
            <person name="Goff S.P."/>
            <person name="Metzger M.J."/>
        </authorList>
    </citation>
    <scope>NUCLEOTIDE SEQUENCE</scope>
    <source>
        <strain evidence="3">MELC-2E11</strain>
        <tissue evidence="3">Siphon/mantle</tissue>
    </source>
</reference>
<evidence type="ECO:0000256" key="1">
    <source>
        <dbReference type="SAM" id="MobiDB-lite"/>
    </source>
</evidence>
<evidence type="ECO:0000313" key="4">
    <source>
        <dbReference type="Proteomes" id="UP001164746"/>
    </source>
</evidence>
<sequence>MPRNRGYRSGNDSDKGLQENRRDPRVSQKHAQEVFYTEGSQEAIPMQQMPPGGPPQMQDHSLSQGHSRHHGHPYYKPNGSNAPGHFDPQSNVSHGHGVQDQYAQHDQVAPGYNHAPHAQVIIRDANTPSKRYITPSIASIIAKRVLTIAVLIFNETLNWLQYCDWKGTIDLPSVFGQIGKKGKTDVIECSADAPFLPSLYGLFCGVATVYAVFQIINITGETVLEYHRRKSGNKYEDTGSSQSELSQNNAQPGPLHQDRSQEQPETDDGDPERQDEEEQKSIRQRCVSIFYGFQLLHGWVETVAAMVVEDLPQIIVMAFSSYYCTVSLENAVFVLIWLVVKELKNVFRKAFCKHKYTACACDCGDCFKGCCTYTCHCCCVVLICRLCPGPEERCFEKRPVDCKCPDCKCPTFKCPECKCDFNCNSICDRLCKAFGPKDIDPEWVTKLLPKLKFLTGVGWFAIVVLQILGLSDAFHASN</sequence>
<feature type="transmembrane region" description="Helical" evidence="2">
    <location>
        <begin position="314"/>
        <end position="340"/>
    </location>
</feature>
<proteinExistence type="predicted"/>
<accession>A0ABY7G8F3</accession>
<gene>
    <name evidence="3" type="ORF">MAR_003036</name>
</gene>
<keyword evidence="4" id="KW-1185">Reference proteome</keyword>
<evidence type="ECO:0000313" key="3">
    <source>
        <dbReference type="EMBL" id="WAR29468.1"/>
    </source>
</evidence>
<feature type="compositionally biased region" description="Polar residues" evidence="1">
    <location>
        <begin position="238"/>
        <end position="251"/>
    </location>
</feature>
<name>A0ABY7G8F3_MYAAR</name>
<protein>
    <submittedName>
        <fullName evidence="3">Uncharacterized protein</fullName>
    </submittedName>
</protein>
<feature type="compositionally biased region" description="Basic and acidic residues" evidence="1">
    <location>
        <begin position="11"/>
        <end position="32"/>
    </location>
</feature>
<feature type="compositionally biased region" description="Acidic residues" evidence="1">
    <location>
        <begin position="264"/>
        <end position="277"/>
    </location>
</feature>
<feature type="compositionally biased region" description="Low complexity" evidence="1">
    <location>
        <begin position="45"/>
        <end position="58"/>
    </location>
</feature>
<organism evidence="3 4">
    <name type="scientific">Mya arenaria</name>
    <name type="common">Soft-shell clam</name>
    <dbReference type="NCBI Taxonomy" id="6604"/>
    <lineage>
        <taxon>Eukaryota</taxon>
        <taxon>Metazoa</taxon>
        <taxon>Spiralia</taxon>
        <taxon>Lophotrochozoa</taxon>
        <taxon>Mollusca</taxon>
        <taxon>Bivalvia</taxon>
        <taxon>Autobranchia</taxon>
        <taxon>Heteroconchia</taxon>
        <taxon>Euheterodonta</taxon>
        <taxon>Imparidentia</taxon>
        <taxon>Neoheterodontei</taxon>
        <taxon>Myida</taxon>
        <taxon>Myoidea</taxon>
        <taxon>Myidae</taxon>
        <taxon>Mya</taxon>
    </lineage>
</organism>
<feature type="transmembrane region" description="Helical" evidence="2">
    <location>
        <begin position="132"/>
        <end position="153"/>
    </location>
</feature>
<evidence type="ECO:0000256" key="2">
    <source>
        <dbReference type="SAM" id="Phobius"/>
    </source>
</evidence>
<keyword evidence="2" id="KW-0812">Transmembrane</keyword>
<keyword evidence="2" id="KW-0472">Membrane</keyword>
<feature type="transmembrane region" description="Helical" evidence="2">
    <location>
        <begin position="453"/>
        <end position="471"/>
    </location>
</feature>
<feature type="region of interest" description="Disordered" evidence="1">
    <location>
        <begin position="233"/>
        <end position="277"/>
    </location>
</feature>
<dbReference type="EMBL" id="CP111027">
    <property type="protein sequence ID" value="WAR29468.1"/>
    <property type="molecule type" value="Genomic_DNA"/>
</dbReference>
<feature type="transmembrane region" description="Helical" evidence="2">
    <location>
        <begin position="289"/>
        <end position="308"/>
    </location>
</feature>
<dbReference type="Proteomes" id="UP001164746">
    <property type="component" value="Chromosome 16"/>
</dbReference>